<dbReference type="KEGG" id="sgy:Sgly_R0066"/>
<dbReference type="EMBL" id="CP002547">
    <property type="protein sequence ID" value="ADY57468.1"/>
    <property type="molecule type" value="Genomic_DNA"/>
</dbReference>
<protein>
    <submittedName>
        <fullName evidence="2">DNA polymerase beta domain protein region</fullName>
    </submittedName>
</protein>
<name>F0T1P4_SYNGF</name>
<proteinExistence type="predicted"/>
<dbReference type="OrthoDB" id="9803106at2"/>
<organism evidence="2 3">
    <name type="scientific">Syntrophobotulus glycolicus (strain DSM 8271 / FlGlyR)</name>
    <dbReference type="NCBI Taxonomy" id="645991"/>
    <lineage>
        <taxon>Bacteria</taxon>
        <taxon>Bacillati</taxon>
        <taxon>Bacillota</taxon>
        <taxon>Clostridia</taxon>
        <taxon>Eubacteriales</taxon>
        <taxon>Desulfitobacteriaceae</taxon>
        <taxon>Syntrophobotulus</taxon>
    </lineage>
</organism>
<keyword evidence="3" id="KW-1185">Reference proteome</keyword>
<sequence length="101" mass="11413">MASSLNTELVQSIQEIGQKYAVEKIVLFGSRAKGDYKPASDIDLAIFLLPEFNSKGYLTSDLEDLNTLLKIDITFINEHTDPKLLENIKREGISLYERAIH</sequence>
<dbReference type="HOGENOM" id="CLU_130257_5_0_9"/>
<evidence type="ECO:0000259" key="1">
    <source>
        <dbReference type="Pfam" id="PF18765"/>
    </source>
</evidence>
<dbReference type="SUPFAM" id="SSF81301">
    <property type="entry name" value="Nucleotidyltransferase"/>
    <property type="match status" value="1"/>
</dbReference>
<feature type="domain" description="Polymerase beta nucleotidyltransferase" evidence="1">
    <location>
        <begin position="11"/>
        <end position="98"/>
    </location>
</feature>
<accession>F0T1P4</accession>
<dbReference type="InterPro" id="IPR052930">
    <property type="entry name" value="TA_antitoxin_MntA"/>
</dbReference>
<dbReference type="Pfam" id="PF18765">
    <property type="entry name" value="Polbeta"/>
    <property type="match status" value="1"/>
</dbReference>
<reference evidence="3" key="2">
    <citation type="submission" date="2011-02" db="EMBL/GenBank/DDBJ databases">
        <title>The complete genome of Syntrophobotulus glycolicus DSM 8271.</title>
        <authorList>
            <person name="Lucas S."/>
            <person name="Copeland A."/>
            <person name="Lapidus A."/>
            <person name="Bruce D."/>
            <person name="Goodwin L."/>
            <person name="Pitluck S."/>
            <person name="Kyrpides N."/>
            <person name="Mavromatis K."/>
            <person name="Pagani I."/>
            <person name="Ivanova N."/>
            <person name="Mikhailova N."/>
            <person name="Chertkov O."/>
            <person name="Held B."/>
            <person name="Detter J.C."/>
            <person name="Tapia R."/>
            <person name="Han C."/>
            <person name="Land M."/>
            <person name="Hauser L."/>
            <person name="Markowitz V."/>
            <person name="Cheng J.-F."/>
            <person name="Hugenholtz P."/>
            <person name="Woyke T."/>
            <person name="Wu D."/>
            <person name="Spring S."/>
            <person name="Schroeder M."/>
            <person name="Brambilla E."/>
            <person name="Klenk H.-P."/>
            <person name="Eisen J.A."/>
        </authorList>
    </citation>
    <scope>NUCLEOTIDE SEQUENCE [LARGE SCALE GENOMIC DNA]</scope>
    <source>
        <strain evidence="3">DSM 8271 / FlGlyR</strain>
    </source>
</reference>
<reference evidence="2 3" key="1">
    <citation type="journal article" date="2011" name="Stand. Genomic Sci.">
        <title>Complete genome sequence of Syntrophobotulus glycolicus type strain (FlGlyR).</title>
        <authorList>
            <person name="Han C."/>
            <person name="Mwirichia R."/>
            <person name="Chertkov O."/>
            <person name="Held B."/>
            <person name="Lapidus A."/>
            <person name="Nolan M."/>
            <person name="Lucas S."/>
            <person name="Hammon N."/>
            <person name="Deshpande S."/>
            <person name="Cheng J.F."/>
            <person name="Tapia R."/>
            <person name="Goodwin L."/>
            <person name="Pitluck S."/>
            <person name="Huntemann M."/>
            <person name="Liolios K."/>
            <person name="Ivanova N."/>
            <person name="Pagani I."/>
            <person name="Mavromatis K."/>
            <person name="Ovchinikova G."/>
            <person name="Pati A."/>
            <person name="Chen A."/>
            <person name="Palaniappan K."/>
            <person name="Land M."/>
            <person name="Hauser L."/>
            <person name="Brambilla E.M."/>
            <person name="Rohde M."/>
            <person name="Spring S."/>
            <person name="Sikorski J."/>
            <person name="Goker M."/>
            <person name="Woyke T."/>
            <person name="Bristow J."/>
            <person name="Eisen J.A."/>
            <person name="Markowitz V."/>
            <person name="Hugenholtz P."/>
            <person name="Kyrpides N.C."/>
            <person name="Klenk H.P."/>
            <person name="Detter J.C."/>
        </authorList>
    </citation>
    <scope>NUCLEOTIDE SEQUENCE [LARGE SCALE GENOMIC DNA]</scope>
    <source>
        <strain evidence="3">DSM 8271 / FlGlyR</strain>
    </source>
</reference>
<dbReference type="InterPro" id="IPR043519">
    <property type="entry name" value="NT_sf"/>
</dbReference>
<evidence type="ECO:0000313" key="2">
    <source>
        <dbReference type="EMBL" id="ADY57468.1"/>
    </source>
</evidence>
<gene>
    <name evidence="2" type="ORF">Sgly_R0066</name>
</gene>
<evidence type="ECO:0000313" key="3">
    <source>
        <dbReference type="Proteomes" id="UP000007488"/>
    </source>
</evidence>
<dbReference type="InterPro" id="IPR041633">
    <property type="entry name" value="Polbeta"/>
</dbReference>
<dbReference type="Gene3D" id="3.30.460.10">
    <property type="entry name" value="Beta Polymerase, domain 2"/>
    <property type="match status" value="1"/>
</dbReference>
<dbReference type="PANTHER" id="PTHR43852">
    <property type="entry name" value="NUCLEOTIDYLTRANSFERASE"/>
    <property type="match status" value="1"/>
</dbReference>
<dbReference type="AlphaFoldDB" id="F0T1P4"/>
<dbReference type="PANTHER" id="PTHR43852:SF2">
    <property type="entry name" value="PROTEIN ADENYLYLTRANSFERASE MNTA"/>
    <property type="match status" value="1"/>
</dbReference>
<dbReference type="RefSeq" id="WP_013626193.1">
    <property type="nucleotide sequence ID" value="NC_015172.1"/>
</dbReference>
<dbReference type="CDD" id="cd05403">
    <property type="entry name" value="NT_KNTase_like"/>
    <property type="match status" value="1"/>
</dbReference>
<dbReference type="eggNOG" id="COG1669">
    <property type="taxonomic scope" value="Bacteria"/>
</dbReference>
<dbReference type="Proteomes" id="UP000007488">
    <property type="component" value="Chromosome"/>
</dbReference>